<dbReference type="CDD" id="cd00834">
    <property type="entry name" value="KAS_I_II"/>
    <property type="match status" value="1"/>
</dbReference>
<keyword evidence="2 3" id="KW-0808">Transferase</keyword>
<name>A0A938XX05_9BACL</name>
<dbReference type="Pfam" id="PF02801">
    <property type="entry name" value="Ketoacyl-synt_C"/>
    <property type="match status" value="1"/>
</dbReference>
<dbReference type="PANTHER" id="PTHR11712:SF336">
    <property type="entry name" value="3-OXOACYL-[ACYL-CARRIER-PROTEIN] SYNTHASE, MITOCHONDRIAL"/>
    <property type="match status" value="1"/>
</dbReference>
<proteinExistence type="inferred from homology"/>
<dbReference type="EC" id="2.3.1.179" evidence="5"/>
<dbReference type="Proteomes" id="UP000717624">
    <property type="component" value="Unassembled WGS sequence"/>
</dbReference>
<accession>A0A938XX05</accession>
<dbReference type="PANTHER" id="PTHR11712">
    <property type="entry name" value="POLYKETIDE SYNTHASE-RELATED"/>
    <property type="match status" value="1"/>
</dbReference>
<evidence type="ECO:0000259" key="4">
    <source>
        <dbReference type="PROSITE" id="PS52004"/>
    </source>
</evidence>
<sequence length="395" mass="41894">MLEEIMVTGIGTINPIGGNVQELWEGLLTGKSGVKRVKSFDVSGHQNKNGCEIDTLREPVLFETGRTMGRATRIFMLALEEAVCDAGLSAEELARERTGLSIGTTMGEIEPLEAALMNKGKGVNGGPHAIAENVADTLKLSGPVWTITNACAAGNVAIARAMEELLANRADIMIVGGVDAFSWAAFTGFSSLRAMTPDLCRPFDIHRQGLILGEGAGVLLLERQEHLLRRGHRPRARLMGYGLSCDAHHITQPDPAARSAISSIESALKMAQLDKASIGYVSAHGTGTPANDRMEAKALKAVFGETTPQLPVSSIKGHIGHTLGAASAIEAVVCVKALETGILPPTLNLREQDPECDINVIANEPLCKPVEYILSNAYAFGGINSSIVIGKTKEN</sequence>
<dbReference type="Pfam" id="PF00109">
    <property type="entry name" value="ketoacyl-synt"/>
    <property type="match status" value="1"/>
</dbReference>
<evidence type="ECO:0000313" key="6">
    <source>
        <dbReference type="Proteomes" id="UP000717624"/>
    </source>
</evidence>
<gene>
    <name evidence="5" type="ORF">JOD01_001289</name>
</gene>
<comment type="caution">
    <text evidence="5">The sequence shown here is derived from an EMBL/GenBank/DDBJ whole genome shotgun (WGS) entry which is preliminary data.</text>
</comment>
<dbReference type="InterPro" id="IPR016039">
    <property type="entry name" value="Thiolase-like"/>
</dbReference>
<dbReference type="EMBL" id="JAFBEB010000003">
    <property type="protein sequence ID" value="MBM7589689.1"/>
    <property type="molecule type" value="Genomic_DNA"/>
</dbReference>
<evidence type="ECO:0000256" key="2">
    <source>
        <dbReference type="ARBA" id="ARBA00022679"/>
    </source>
</evidence>
<dbReference type="GO" id="GO:0006633">
    <property type="term" value="P:fatty acid biosynthetic process"/>
    <property type="evidence" value="ECO:0007669"/>
    <property type="project" value="InterPro"/>
</dbReference>
<organism evidence="5 6">
    <name type="scientific">Brevibacillus fulvus</name>
    <dbReference type="NCBI Taxonomy" id="1125967"/>
    <lineage>
        <taxon>Bacteria</taxon>
        <taxon>Bacillati</taxon>
        <taxon>Bacillota</taxon>
        <taxon>Bacilli</taxon>
        <taxon>Bacillales</taxon>
        <taxon>Paenibacillaceae</taxon>
        <taxon>Brevibacillus</taxon>
    </lineage>
</organism>
<dbReference type="InterPro" id="IPR020841">
    <property type="entry name" value="PKS_Beta-ketoAc_synthase_dom"/>
</dbReference>
<dbReference type="GO" id="GO:0004315">
    <property type="term" value="F:3-oxoacyl-[acyl-carrier-protein] synthase activity"/>
    <property type="evidence" value="ECO:0007669"/>
    <property type="project" value="UniProtKB-EC"/>
</dbReference>
<dbReference type="Gene3D" id="3.40.47.10">
    <property type="match status" value="1"/>
</dbReference>
<evidence type="ECO:0000256" key="3">
    <source>
        <dbReference type="RuleBase" id="RU003694"/>
    </source>
</evidence>
<dbReference type="InterPro" id="IPR014031">
    <property type="entry name" value="Ketoacyl_synth_C"/>
</dbReference>
<keyword evidence="5" id="KW-0012">Acyltransferase</keyword>
<dbReference type="SUPFAM" id="SSF53901">
    <property type="entry name" value="Thiolase-like"/>
    <property type="match status" value="2"/>
</dbReference>
<comment type="similarity">
    <text evidence="1 3">Belongs to the thiolase-like superfamily. Beta-ketoacyl-ACP synthases family.</text>
</comment>
<dbReference type="InterPro" id="IPR014030">
    <property type="entry name" value="Ketoacyl_synth_N"/>
</dbReference>
<dbReference type="GO" id="GO:0005829">
    <property type="term" value="C:cytosol"/>
    <property type="evidence" value="ECO:0007669"/>
    <property type="project" value="TreeGrafter"/>
</dbReference>
<dbReference type="RefSeq" id="WP_338028528.1">
    <property type="nucleotide sequence ID" value="NZ_BAABIN010000038.1"/>
</dbReference>
<dbReference type="PROSITE" id="PS52004">
    <property type="entry name" value="KS3_2"/>
    <property type="match status" value="1"/>
</dbReference>
<evidence type="ECO:0000313" key="5">
    <source>
        <dbReference type="EMBL" id="MBM7589689.1"/>
    </source>
</evidence>
<dbReference type="InterPro" id="IPR000794">
    <property type="entry name" value="Beta-ketoacyl_synthase"/>
</dbReference>
<feature type="domain" description="Ketosynthase family 3 (KS3)" evidence="4">
    <location>
        <begin position="2"/>
        <end position="391"/>
    </location>
</feature>
<protein>
    <submittedName>
        <fullName evidence="5">3-oxoacyl-[acyl-carrier-protein] synthase II</fullName>
        <ecNumber evidence="5">2.3.1.179</ecNumber>
    </submittedName>
</protein>
<keyword evidence="6" id="KW-1185">Reference proteome</keyword>
<dbReference type="InterPro" id="IPR018201">
    <property type="entry name" value="Ketoacyl_synth_AS"/>
</dbReference>
<reference evidence="5" key="1">
    <citation type="submission" date="2021-01" db="EMBL/GenBank/DDBJ databases">
        <title>Genomic Encyclopedia of Type Strains, Phase IV (KMG-IV): sequencing the most valuable type-strain genomes for metagenomic binning, comparative biology and taxonomic classification.</title>
        <authorList>
            <person name="Goeker M."/>
        </authorList>
    </citation>
    <scope>NUCLEOTIDE SEQUENCE</scope>
    <source>
        <strain evidence="5">DSM 25523</strain>
    </source>
</reference>
<dbReference type="AlphaFoldDB" id="A0A938XX05"/>
<evidence type="ECO:0000256" key="1">
    <source>
        <dbReference type="ARBA" id="ARBA00008467"/>
    </source>
</evidence>
<dbReference type="PROSITE" id="PS00606">
    <property type="entry name" value="KS3_1"/>
    <property type="match status" value="1"/>
</dbReference>
<dbReference type="SMART" id="SM00825">
    <property type="entry name" value="PKS_KS"/>
    <property type="match status" value="1"/>
</dbReference>